<evidence type="ECO:0000313" key="2">
    <source>
        <dbReference type="EMBL" id="KMZ72417.1"/>
    </source>
</evidence>
<gene>
    <name evidence="2" type="ORF">ZOSMA_165G00430</name>
</gene>
<dbReference type="AlphaFoldDB" id="A0A0K9PVY0"/>
<dbReference type="OrthoDB" id="1873930at2759"/>
<dbReference type="EMBL" id="LFYR01000633">
    <property type="protein sequence ID" value="KMZ72417.1"/>
    <property type="molecule type" value="Genomic_DNA"/>
</dbReference>
<dbReference type="OMA" id="AECTRTI"/>
<feature type="compositionally biased region" description="Low complexity" evidence="1">
    <location>
        <begin position="100"/>
        <end position="110"/>
    </location>
</feature>
<protein>
    <submittedName>
        <fullName evidence="2">Pentatricopeptide repeat (PPR) superfamily protein</fullName>
    </submittedName>
</protein>
<organism evidence="2 3">
    <name type="scientific">Zostera marina</name>
    <name type="common">Eelgrass</name>
    <dbReference type="NCBI Taxonomy" id="29655"/>
    <lineage>
        <taxon>Eukaryota</taxon>
        <taxon>Viridiplantae</taxon>
        <taxon>Streptophyta</taxon>
        <taxon>Embryophyta</taxon>
        <taxon>Tracheophyta</taxon>
        <taxon>Spermatophyta</taxon>
        <taxon>Magnoliopsida</taxon>
        <taxon>Liliopsida</taxon>
        <taxon>Zosteraceae</taxon>
        <taxon>Zostera</taxon>
    </lineage>
</organism>
<dbReference type="SUPFAM" id="SSF50475">
    <property type="entry name" value="FMN-binding split barrel"/>
    <property type="match status" value="1"/>
</dbReference>
<feature type="region of interest" description="Disordered" evidence="1">
    <location>
        <begin position="100"/>
        <end position="137"/>
    </location>
</feature>
<accession>A0A0K9PVY0</accession>
<dbReference type="STRING" id="29655.A0A0K9PVY0"/>
<comment type="caution">
    <text evidence="2">The sequence shown here is derived from an EMBL/GenBank/DDBJ whole genome shotgun (WGS) entry which is preliminary data.</text>
</comment>
<evidence type="ECO:0000256" key="1">
    <source>
        <dbReference type="SAM" id="MobiDB-lite"/>
    </source>
</evidence>
<dbReference type="PANTHER" id="PTHR13343">
    <property type="entry name" value="CREG1 PROTEIN"/>
    <property type="match status" value="1"/>
</dbReference>
<dbReference type="Proteomes" id="UP000036987">
    <property type="component" value="Unassembled WGS sequence"/>
</dbReference>
<sequence length="485" mass="55067">MMIADSVLGFCVTTSVTSQRRLPPPSSSSYCFFCGRGAAASLGEFCRRRRLSYWKRYIQRRRIGFGGASEIHSFSPMTATNVTTTNAIGRKRVQRHFTAAAAASSTPTPSNEDQDHDYDSRINRSAPSHYHPSEEIPENVTSMVENTAAHLTHAEVSRTIVEMNSNATLIFSNDVDDKILIDDAFCPEVSYSTNDYGDIYIEVNREEDMLQNLTSNDILMQVFIGPENDLESIAEMEVSGFSDDNFEQMDEEDFDSDDDFEQDMVMNSEDDEDGEIFDDWKNMETMHESHPMHFAMRIVEAVSDDKYNWMDPPSASLVIQGFIRPVFAEENFIVREKNLDSDHEITQSTEVSPKDRGKPEGLQNETIFYKLEMINIQLVSPYSNFSLVKVQEYRKARPDIIAKSKAKIISRIKSGGVKTTEALKSLCWRAKGIQVEEVVLTGVDSLGFDLRVCSGTLIQNLRFGFKRRAISEYSAERQLRDIIFF</sequence>
<dbReference type="Gene3D" id="3.20.180.10">
    <property type="entry name" value="PNP-oxidase-like"/>
    <property type="match status" value="1"/>
</dbReference>
<keyword evidence="3" id="KW-1185">Reference proteome</keyword>
<dbReference type="InterPro" id="IPR037119">
    <property type="entry name" value="Haem_oxidase_HugZ-like_sf"/>
</dbReference>
<proteinExistence type="predicted"/>
<evidence type="ECO:0000313" key="3">
    <source>
        <dbReference type="Proteomes" id="UP000036987"/>
    </source>
</evidence>
<dbReference type="PANTHER" id="PTHR13343:SF28">
    <property type="entry name" value="PENTATRICOPEPTIDE REPEAT (PPR) SUPERFAMILY PROTEIN"/>
    <property type="match status" value="1"/>
</dbReference>
<reference evidence="3" key="1">
    <citation type="journal article" date="2016" name="Nature">
        <title>The genome of the seagrass Zostera marina reveals angiosperm adaptation to the sea.</title>
        <authorList>
            <person name="Olsen J.L."/>
            <person name="Rouze P."/>
            <person name="Verhelst B."/>
            <person name="Lin Y.-C."/>
            <person name="Bayer T."/>
            <person name="Collen J."/>
            <person name="Dattolo E."/>
            <person name="De Paoli E."/>
            <person name="Dittami S."/>
            <person name="Maumus F."/>
            <person name="Michel G."/>
            <person name="Kersting A."/>
            <person name="Lauritano C."/>
            <person name="Lohaus R."/>
            <person name="Toepel M."/>
            <person name="Tonon T."/>
            <person name="Vanneste K."/>
            <person name="Amirebrahimi M."/>
            <person name="Brakel J."/>
            <person name="Bostroem C."/>
            <person name="Chovatia M."/>
            <person name="Grimwood J."/>
            <person name="Jenkins J.W."/>
            <person name="Jueterbock A."/>
            <person name="Mraz A."/>
            <person name="Stam W.T."/>
            <person name="Tice H."/>
            <person name="Bornberg-Bauer E."/>
            <person name="Green P.J."/>
            <person name="Pearson G.A."/>
            <person name="Procaccini G."/>
            <person name="Duarte C.M."/>
            <person name="Schmutz J."/>
            <person name="Reusch T.B.H."/>
            <person name="Van de Peer Y."/>
        </authorList>
    </citation>
    <scope>NUCLEOTIDE SEQUENCE [LARGE SCALE GENOMIC DNA]</scope>
    <source>
        <strain evidence="3">cv. Finnish</strain>
    </source>
</reference>
<name>A0A0K9PVY0_ZOSMR</name>